<sequence length="349" mass="40340">MTLSKKIVFCFFLVILTLSFSTFAQEKKSKLDTTYIETTNNLFAARLYLSHKYTDLLIRVPEENREYLYKPNSGQNLGLGFTFQTFTLNISAPFGFLNPERQKDWPFYLDLQAHAYPQKWIFDFYGQFYRGYTLDQKYLINSEVKYLREDMKLNSIGLNANYLLGGEKLSLAAAFSQSAIQKKSAFSPFVGFEGYIGGMSGDSLLIPNSEMLTELDFQKAAYFQFGPNAGLAGTLVFGKGFFLTGVASVNYSVGYAKWEREETEFKKWGGVPTYLLRGFFGYNDRKFSVNVNYVYKNLNLVVNEPFDQAVNTGNYRVNIIYKFEVKREFSEWFYKINPMRILNKNLKPE</sequence>
<dbReference type="AlphaFoldDB" id="A0A841MHN5"/>
<feature type="chain" id="PRO_5032633247" description="DUF4421 domain-containing protein" evidence="1">
    <location>
        <begin position="25"/>
        <end position="349"/>
    </location>
</feature>
<dbReference type="InterPro" id="IPR025535">
    <property type="entry name" value="DUF4421"/>
</dbReference>
<organism evidence="2 3">
    <name type="scientific">Algoriphagus iocasae</name>
    <dbReference type="NCBI Taxonomy" id="1836499"/>
    <lineage>
        <taxon>Bacteria</taxon>
        <taxon>Pseudomonadati</taxon>
        <taxon>Bacteroidota</taxon>
        <taxon>Cytophagia</taxon>
        <taxon>Cytophagales</taxon>
        <taxon>Cyclobacteriaceae</taxon>
        <taxon>Algoriphagus</taxon>
    </lineage>
</organism>
<dbReference type="Proteomes" id="UP000588604">
    <property type="component" value="Unassembled WGS sequence"/>
</dbReference>
<keyword evidence="1" id="KW-0732">Signal</keyword>
<evidence type="ECO:0008006" key="4">
    <source>
        <dbReference type="Google" id="ProtNLM"/>
    </source>
</evidence>
<evidence type="ECO:0000313" key="3">
    <source>
        <dbReference type="Proteomes" id="UP000588604"/>
    </source>
</evidence>
<accession>A0A841MHN5</accession>
<feature type="signal peptide" evidence="1">
    <location>
        <begin position="1"/>
        <end position="24"/>
    </location>
</feature>
<reference evidence="2 3" key="1">
    <citation type="submission" date="2020-08" db="EMBL/GenBank/DDBJ databases">
        <title>Genomic Encyclopedia of Type Strains, Phase IV (KMG-IV): sequencing the most valuable type-strain genomes for metagenomic binning, comparative biology and taxonomic classification.</title>
        <authorList>
            <person name="Goeker M."/>
        </authorList>
    </citation>
    <scope>NUCLEOTIDE SEQUENCE [LARGE SCALE GENOMIC DNA]</scope>
    <source>
        <strain evidence="2 3">DSM 102044</strain>
    </source>
</reference>
<dbReference type="EMBL" id="JACIJO010000001">
    <property type="protein sequence ID" value="MBB6324404.1"/>
    <property type="molecule type" value="Genomic_DNA"/>
</dbReference>
<name>A0A841MHN5_9BACT</name>
<comment type="caution">
    <text evidence="2">The sequence shown here is derived from an EMBL/GenBank/DDBJ whole genome shotgun (WGS) entry which is preliminary data.</text>
</comment>
<gene>
    <name evidence="2" type="ORF">FHS59_000019</name>
</gene>
<dbReference type="RefSeq" id="WP_184492391.1">
    <property type="nucleotide sequence ID" value="NZ_JACIJO010000001.1"/>
</dbReference>
<dbReference type="Pfam" id="PF14391">
    <property type="entry name" value="DUF4421"/>
    <property type="match status" value="1"/>
</dbReference>
<keyword evidence="3" id="KW-1185">Reference proteome</keyword>
<evidence type="ECO:0000313" key="2">
    <source>
        <dbReference type="EMBL" id="MBB6324404.1"/>
    </source>
</evidence>
<protein>
    <recommendedName>
        <fullName evidence="4">DUF4421 domain-containing protein</fullName>
    </recommendedName>
</protein>
<proteinExistence type="predicted"/>
<evidence type="ECO:0000256" key="1">
    <source>
        <dbReference type="SAM" id="SignalP"/>
    </source>
</evidence>